<proteinExistence type="predicted"/>
<evidence type="ECO:0000313" key="4">
    <source>
        <dbReference type="Proteomes" id="UP000228767"/>
    </source>
</evidence>
<dbReference type="AlphaFoldDB" id="A0A2H0REI4"/>
<comment type="caution">
    <text evidence="3">The sequence shown here is derived from an EMBL/GenBank/DDBJ whole genome shotgun (WGS) entry which is preliminary data.</text>
</comment>
<gene>
    <name evidence="3" type="ORF">COV10_02145</name>
</gene>
<dbReference type="Proteomes" id="UP000228767">
    <property type="component" value="Unassembled WGS sequence"/>
</dbReference>
<dbReference type="EMBL" id="PCYI01000015">
    <property type="protein sequence ID" value="PIR44928.1"/>
    <property type="molecule type" value="Genomic_DNA"/>
</dbReference>
<keyword evidence="2" id="KW-0812">Transmembrane</keyword>
<reference evidence="3 4" key="1">
    <citation type="submission" date="2017-09" db="EMBL/GenBank/DDBJ databases">
        <title>Depth-based differentiation of microbial function through sediment-hosted aquifers and enrichment of novel symbionts in the deep terrestrial subsurface.</title>
        <authorList>
            <person name="Probst A.J."/>
            <person name="Ladd B."/>
            <person name="Jarett J.K."/>
            <person name="Geller-Mcgrath D.E."/>
            <person name="Sieber C.M."/>
            <person name="Emerson J.B."/>
            <person name="Anantharaman K."/>
            <person name="Thomas B.C."/>
            <person name="Malmstrom R."/>
            <person name="Stieglmeier M."/>
            <person name="Klingl A."/>
            <person name="Woyke T."/>
            <person name="Ryan C.M."/>
            <person name="Banfield J.F."/>
        </authorList>
    </citation>
    <scope>NUCLEOTIDE SEQUENCE [LARGE SCALE GENOMIC DNA]</scope>
    <source>
        <strain evidence="3">CG10_big_fil_rev_8_21_14_0_10_51_16</strain>
    </source>
</reference>
<feature type="region of interest" description="Disordered" evidence="1">
    <location>
        <begin position="106"/>
        <end position="151"/>
    </location>
</feature>
<sequence>MNTRTYILIGILGVVLLIAAYVYLGPDKSSPATGEPGLATRGSSVSVGPETVAGQKFLSTLLRLQDLNITRDLFDNPTFQTLRDYTVALEPQQAGRSNPFAPIGVGGVYTPPLSEQNNGTTASANEQGGGAAAVGNAGASENTQTQAGSGF</sequence>
<evidence type="ECO:0000313" key="3">
    <source>
        <dbReference type="EMBL" id="PIR44928.1"/>
    </source>
</evidence>
<feature type="compositionally biased region" description="Polar residues" evidence="1">
    <location>
        <begin position="140"/>
        <end position="151"/>
    </location>
</feature>
<feature type="compositionally biased region" description="Polar residues" evidence="1">
    <location>
        <begin position="113"/>
        <end position="126"/>
    </location>
</feature>
<keyword evidence="2" id="KW-0472">Membrane</keyword>
<name>A0A2H0REI4_9BACT</name>
<evidence type="ECO:0000256" key="2">
    <source>
        <dbReference type="SAM" id="Phobius"/>
    </source>
</evidence>
<organism evidence="3 4">
    <name type="scientific">Candidatus Vogelbacteria bacterium CG10_big_fil_rev_8_21_14_0_10_51_16</name>
    <dbReference type="NCBI Taxonomy" id="1975045"/>
    <lineage>
        <taxon>Bacteria</taxon>
        <taxon>Candidatus Vogeliibacteriota</taxon>
    </lineage>
</organism>
<evidence type="ECO:0000256" key="1">
    <source>
        <dbReference type="SAM" id="MobiDB-lite"/>
    </source>
</evidence>
<feature type="transmembrane region" description="Helical" evidence="2">
    <location>
        <begin position="6"/>
        <end position="24"/>
    </location>
</feature>
<keyword evidence="2" id="KW-1133">Transmembrane helix</keyword>
<protein>
    <submittedName>
        <fullName evidence="3">Uncharacterized protein</fullName>
    </submittedName>
</protein>
<accession>A0A2H0REI4</accession>